<accession>A0A0P0L0F8</accession>
<dbReference type="InterPro" id="IPR012341">
    <property type="entry name" value="6hp_glycosidase-like_sf"/>
</dbReference>
<reference evidence="2 3" key="2">
    <citation type="journal article" date="2016" name="Genome Biol. Evol.">
        <title>Extensive mobilome-driven genome diversification in mouse gut-associated Bacteroides vulgatus mpk.</title>
        <authorList>
            <person name="Lange A."/>
            <person name="Beier S."/>
            <person name="Steimle A."/>
            <person name="Autenrieth I.B."/>
            <person name="Huson D.H."/>
            <person name="Frick J.S."/>
        </authorList>
    </citation>
    <scope>NUCLEOTIDE SEQUENCE [LARGE SCALE GENOMIC DNA]</scope>
    <source>
        <strain evidence="3">mpk</strain>
    </source>
</reference>
<dbReference type="EMBL" id="CP013020">
    <property type="protein sequence ID" value="ALK82880.1"/>
    <property type="molecule type" value="Genomic_DNA"/>
</dbReference>
<dbReference type="PROSITE" id="PS51257">
    <property type="entry name" value="PROKAR_LIPOPROTEIN"/>
    <property type="match status" value="1"/>
</dbReference>
<dbReference type="PANTHER" id="PTHR33886">
    <property type="entry name" value="UNSATURATED RHAMNOGALACTURONAN HYDROLASE (EUROFUNG)"/>
    <property type="match status" value="1"/>
</dbReference>
<dbReference type="InterPro" id="IPR010905">
    <property type="entry name" value="Glyco_hydro_88"/>
</dbReference>
<dbReference type="Proteomes" id="UP000061587">
    <property type="component" value="Chromosome"/>
</dbReference>
<keyword evidence="1 2" id="KW-0378">Hydrolase</keyword>
<gene>
    <name evidence="2" type="ORF">BvMPK_0241</name>
</gene>
<dbReference type="AlphaFoldDB" id="A0A0P0L0F8"/>
<dbReference type="SUPFAM" id="SSF48208">
    <property type="entry name" value="Six-hairpin glycosidases"/>
    <property type="match status" value="1"/>
</dbReference>
<dbReference type="PANTHER" id="PTHR33886:SF8">
    <property type="entry name" value="UNSATURATED RHAMNOGALACTURONAN HYDROLASE (EUROFUNG)"/>
    <property type="match status" value="1"/>
</dbReference>
<organism evidence="2 3">
    <name type="scientific">Phocaeicola vulgatus</name>
    <name type="common">Bacteroides vulgatus</name>
    <dbReference type="NCBI Taxonomy" id="821"/>
    <lineage>
        <taxon>Bacteria</taxon>
        <taxon>Pseudomonadati</taxon>
        <taxon>Bacteroidota</taxon>
        <taxon>Bacteroidia</taxon>
        <taxon>Bacteroidales</taxon>
        <taxon>Bacteroidaceae</taxon>
        <taxon>Phocaeicola</taxon>
    </lineage>
</organism>
<dbReference type="Gene3D" id="1.50.10.10">
    <property type="match status" value="1"/>
</dbReference>
<name>A0A0P0L0F8_PHOVU</name>
<dbReference type="InterPro" id="IPR008928">
    <property type="entry name" value="6-hairpin_glycosidase_sf"/>
</dbReference>
<evidence type="ECO:0000256" key="1">
    <source>
        <dbReference type="ARBA" id="ARBA00022801"/>
    </source>
</evidence>
<dbReference type="GO" id="GO:0016787">
    <property type="term" value="F:hydrolase activity"/>
    <property type="evidence" value="ECO:0007669"/>
    <property type="project" value="UniProtKB-KW"/>
</dbReference>
<dbReference type="GO" id="GO:0005975">
    <property type="term" value="P:carbohydrate metabolic process"/>
    <property type="evidence" value="ECO:0007669"/>
    <property type="project" value="InterPro"/>
</dbReference>
<dbReference type="Pfam" id="PF07470">
    <property type="entry name" value="Glyco_hydro_88"/>
    <property type="match status" value="1"/>
</dbReference>
<dbReference type="InterPro" id="IPR052043">
    <property type="entry name" value="PolySaccharide_Degr_Enz"/>
</dbReference>
<evidence type="ECO:0000313" key="2">
    <source>
        <dbReference type="EMBL" id="ALK82880.1"/>
    </source>
</evidence>
<proteinExistence type="predicted"/>
<protein>
    <submittedName>
        <fullName evidence="2">Unsaturated rhamnogalacturonyl hydrolase yteR</fullName>
    </submittedName>
</protein>
<sequence>MSFRYFIQLMKRIYLTLGIITVLGVSSCQQASQSVASANDTNTPLHLLTPDYSIPYKEWNITEIKQCLDRIFSYLDQTTPPRVIDRKSGKEITDYTQINQYSQLERGNFRLASYEWGVTYSGMMEVAHATSDSKYQEYVSKRFRFLSEMVPYFSRLTQEYNVVDGQMRQIIQPSTLDDAGAMCTAMIKMQRILPDLNCKSIINNYMDFIEHKEYRLQDGTFARMRPQANTLWLDDMYMGIPALAQMGIYTGEKHYFDEAVRQILQFSKRMFVEEKGLYMHGWVEGASTHPTFHWGRANGWALLTLTEVLEALPQEHTEWKNILKLYKAHVAGIAACQSGNGFWHQLLDRNDSYLETSATAIYVYCIARGINNGWLDAVSYGPVAQLGWSAISTQINEKGQVENTCVGTGMAFDPAFYYHRPVNVYAAHGYGPVLLAGAEMINLLNKYYPKMNDSAVQFYTTKQNALRPIFGVDGQEF</sequence>
<reference evidence="3" key="1">
    <citation type="submission" date="2015-10" db="EMBL/GenBank/DDBJ databases">
        <title>Extensive mobilome-driven genome diversification in gut-associated Bacteroides vulgatus mpk.</title>
        <authorList>
            <person name="Beier S."/>
            <person name="Lange A."/>
            <person name="Huson D.H."/>
            <person name="Frick J.-S."/>
            <person name="Autenrieth I.B."/>
        </authorList>
    </citation>
    <scope>NUCLEOTIDE SEQUENCE [LARGE SCALE GENOMIC DNA]</scope>
    <source>
        <strain evidence="3">mpk</strain>
    </source>
</reference>
<evidence type="ECO:0000313" key="3">
    <source>
        <dbReference type="Proteomes" id="UP000061587"/>
    </source>
</evidence>
<dbReference type="PATRIC" id="fig|821.40.peg.293"/>